<dbReference type="EMBL" id="CP073041">
    <property type="protein sequence ID" value="UXE63666.1"/>
    <property type="molecule type" value="Genomic_DNA"/>
</dbReference>
<proteinExistence type="predicted"/>
<keyword evidence="1" id="KW-0812">Transmembrane</keyword>
<name>A0A977L2Y6_9CYAN</name>
<dbReference type="Proteomes" id="UP001065613">
    <property type="component" value="Chromosome"/>
</dbReference>
<reference evidence="2" key="1">
    <citation type="submission" date="2021-04" db="EMBL/GenBank/DDBJ databases">
        <title>Genome sequence of Woronichinia naegeliana from Washington state freshwater lake bloom.</title>
        <authorList>
            <person name="Dreher T.W."/>
        </authorList>
    </citation>
    <scope>NUCLEOTIDE SEQUENCE</scope>
    <source>
        <strain evidence="2">WA131</strain>
    </source>
</reference>
<dbReference type="KEGG" id="wna:KA717_14365"/>
<accession>A0A977L2Y6</accession>
<organism evidence="2">
    <name type="scientific">Woronichinia naegeliana WA131</name>
    <dbReference type="NCBI Taxonomy" id="2824559"/>
    <lineage>
        <taxon>Bacteria</taxon>
        <taxon>Bacillati</taxon>
        <taxon>Cyanobacteriota</taxon>
        <taxon>Cyanophyceae</taxon>
        <taxon>Synechococcales</taxon>
        <taxon>Coelosphaeriaceae</taxon>
        <taxon>Woronichinia</taxon>
    </lineage>
</organism>
<keyword evidence="1" id="KW-0472">Membrane</keyword>
<evidence type="ECO:0000256" key="1">
    <source>
        <dbReference type="SAM" id="Phobius"/>
    </source>
</evidence>
<sequence length="184" mass="21063">MAQDQQNKSSDTDIFQRLVLGVDEKSPDRFIGMLAYVEWKLETLKHPEVSGNFCTELHLNAYRGRAIDILDSYAFGIAERELGKLLQDTEIPKELKLVETRLARSISQDLKAVESHLNSQIETNGKTSFWKPVWQSYVASWIFVVTFPIVAVLVWSALDNGKWFKNCLETLPKTSQVEQNTNQK</sequence>
<protein>
    <submittedName>
        <fullName evidence="2">Uncharacterized protein</fullName>
    </submittedName>
</protein>
<gene>
    <name evidence="2" type="ORF">KA717_14365</name>
</gene>
<evidence type="ECO:0000313" key="2">
    <source>
        <dbReference type="EMBL" id="UXE63666.1"/>
    </source>
</evidence>
<feature type="transmembrane region" description="Helical" evidence="1">
    <location>
        <begin position="138"/>
        <end position="158"/>
    </location>
</feature>
<dbReference type="AlphaFoldDB" id="A0A977L2Y6"/>
<keyword evidence="1" id="KW-1133">Transmembrane helix</keyword>